<feature type="compositionally biased region" description="Acidic residues" evidence="5">
    <location>
        <begin position="249"/>
        <end position="258"/>
    </location>
</feature>
<dbReference type="GO" id="GO:0016192">
    <property type="term" value="P:vesicle-mediated transport"/>
    <property type="evidence" value="ECO:0007669"/>
    <property type="project" value="TreeGrafter"/>
</dbReference>
<dbReference type="SUPFAM" id="SSF54373">
    <property type="entry name" value="FAD-linked reductases, C-terminal domain"/>
    <property type="match status" value="1"/>
</dbReference>
<keyword evidence="3" id="KW-0343">GTPase activation</keyword>
<evidence type="ECO:0000256" key="1">
    <source>
        <dbReference type="ARBA" id="ARBA00004496"/>
    </source>
</evidence>
<dbReference type="PIRSF" id="PIRSF016550">
    <property type="entry name" value="Rab_ger_ger_transf_A_euk"/>
    <property type="match status" value="1"/>
</dbReference>
<dbReference type="PANTHER" id="PTHR11787">
    <property type="entry name" value="RAB GDP-DISSOCIATION INHIBITOR"/>
    <property type="match status" value="1"/>
</dbReference>
<dbReference type="GO" id="GO:0005829">
    <property type="term" value="C:cytosol"/>
    <property type="evidence" value="ECO:0007669"/>
    <property type="project" value="TreeGrafter"/>
</dbReference>
<keyword evidence="4" id="KW-0963">Cytoplasm</keyword>
<dbReference type="InterPro" id="IPR018203">
    <property type="entry name" value="GDP_dissociation_inhibitor"/>
</dbReference>
<dbReference type="EnsemblMetazoa" id="XM_038199717.1">
    <property type="protein sequence ID" value="XP_038055645.1"/>
    <property type="gene ID" value="LOC119727701"/>
</dbReference>
<dbReference type="GO" id="GO:0005634">
    <property type="term" value="C:nucleus"/>
    <property type="evidence" value="ECO:0007669"/>
    <property type="project" value="TreeGrafter"/>
</dbReference>
<dbReference type="Pfam" id="PF00996">
    <property type="entry name" value="GDI"/>
    <property type="match status" value="2"/>
</dbReference>
<evidence type="ECO:0000256" key="5">
    <source>
        <dbReference type="SAM" id="MobiDB-lite"/>
    </source>
</evidence>
<dbReference type="GO" id="GO:0007264">
    <property type="term" value="P:small GTPase-mediated signal transduction"/>
    <property type="evidence" value="ECO:0007669"/>
    <property type="project" value="InterPro"/>
</dbReference>
<dbReference type="GO" id="GO:0006886">
    <property type="term" value="P:intracellular protein transport"/>
    <property type="evidence" value="ECO:0007669"/>
    <property type="project" value="InterPro"/>
</dbReference>
<feature type="compositionally biased region" description="Basic and acidic residues" evidence="5">
    <location>
        <begin position="691"/>
        <end position="704"/>
    </location>
</feature>
<feature type="compositionally biased region" description="Polar residues" evidence="5">
    <location>
        <begin position="269"/>
        <end position="283"/>
    </location>
</feature>
<dbReference type="OMA" id="LDQNDYY"/>
<dbReference type="GO" id="GO:0005092">
    <property type="term" value="F:GDP-dissociation inhibitor activity"/>
    <property type="evidence" value="ECO:0007669"/>
    <property type="project" value="InterPro"/>
</dbReference>
<dbReference type="Proteomes" id="UP000887568">
    <property type="component" value="Unplaced"/>
</dbReference>
<feature type="region of interest" description="Disordered" evidence="5">
    <location>
        <begin position="70"/>
        <end position="91"/>
    </location>
</feature>
<dbReference type="InterPro" id="IPR001738">
    <property type="entry name" value="Rab_escort"/>
</dbReference>
<feature type="region of interest" description="Disordered" evidence="5">
    <location>
        <begin position="690"/>
        <end position="765"/>
    </location>
</feature>
<evidence type="ECO:0000256" key="2">
    <source>
        <dbReference type="ARBA" id="ARBA00005593"/>
    </source>
</evidence>
<dbReference type="Gene3D" id="1.10.405.10">
    <property type="entry name" value="Guanine Nucleotide Dissociation Inhibitor, domain 1"/>
    <property type="match status" value="1"/>
</dbReference>
<evidence type="ECO:0008006" key="8">
    <source>
        <dbReference type="Google" id="ProtNLM"/>
    </source>
</evidence>
<evidence type="ECO:0000256" key="3">
    <source>
        <dbReference type="ARBA" id="ARBA00022468"/>
    </source>
</evidence>
<feature type="region of interest" description="Disordered" evidence="5">
    <location>
        <begin position="133"/>
        <end position="288"/>
    </location>
</feature>
<dbReference type="InterPro" id="IPR036188">
    <property type="entry name" value="FAD/NAD-bd_sf"/>
</dbReference>
<comment type="similarity">
    <text evidence="2">Belongs to the Rab GDI family.</text>
</comment>
<dbReference type="Gene3D" id="3.50.50.60">
    <property type="entry name" value="FAD/NAD(P)-binding domain"/>
    <property type="match status" value="2"/>
</dbReference>
<dbReference type="PRINTS" id="PR00891">
    <property type="entry name" value="RABGDIREP"/>
</dbReference>
<evidence type="ECO:0000313" key="6">
    <source>
        <dbReference type="EnsemblMetazoa" id="XP_038055645.1"/>
    </source>
</evidence>
<name>A0A913ZWG5_PATMI</name>
<dbReference type="GeneID" id="119727701"/>
<dbReference type="GO" id="GO:0005968">
    <property type="term" value="C:Rab-protein geranylgeranyltransferase complex"/>
    <property type="evidence" value="ECO:0007669"/>
    <property type="project" value="InterPro"/>
</dbReference>
<reference evidence="6" key="1">
    <citation type="submission" date="2022-11" db="UniProtKB">
        <authorList>
            <consortium name="EnsemblMetazoa"/>
        </authorList>
    </citation>
    <scope>IDENTIFICATION</scope>
</reference>
<evidence type="ECO:0000256" key="4">
    <source>
        <dbReference type="ARBA" id="ARBA00022490"/>
    </source>
</evidence>
<dbReference type="FunFam" id="1.10.405.10:FF:000003">
    <property type="entry name" value="Rab proteins geranylgeranyltransferase component A"/>
    <property type="match status" value="1"/>
</dbReference>
<protein>
    <recommendedName>
        <fullName evidence="8">Rab proteins geranylgeranyltransferase component A</fullName>
    </recommendedName>
</protein>
<dbReference type="OrthoDB" id="1923006at2759"/>
<organism evidence="6 7">
    <name type="scientific">Patiria miniata</name>
    <name type="common">Bat star</name>
    <name type="synonym">Asterina miniata</name>
    <dbReference type="NCBI Taxonomy" id="46514"/>
    <lineage>
        <taxon>Eukaryota</taxon>
        <taxon>Metazoa</taxon>
        <taxon>Echinodermata</taxon>
        <taxon>Eleutherozoa</taxon>
        <taxon>Asterozoa</taxon>
        <taxon>Asteroidea</taxon>
        <taxon>Valvatacea</taxon>
        <taxon>Valvatida</taxon>
        <taxon>Asterinidae</taxon>
        <taxon>Patiria</taxon>
    </lineage>
</organism>
<proteinExistence type="inferred from homology"/>
<dbReference type="AlphaFoldDB" id="A0A913ZWG5"/>
<dbReference type="SUPFAM" id="SSF51905">
    <property type="entry name" value="FAD/NAD(P)-binding domain"/>
    <property type="match status" value="1"/>
</dbReference>
<dbReference type="GO" id="GO:0005096">
    <property type="term" value="F:GTPase activator activity"/>
    <property type="evidence" value="ECO:0007669"/>
    <property type="project" value="UniProtKB-KW"/>
</dbReference>
<sequence length="765" mass="83783">MAAPDLPTEYDEIVLGTGLQESILAAALARIGHRVLHLDRNDYYSGDWATFHLRSLQEWIDKHKNPEESDVVRSSSLDEQEPEDQVAPDTSQLGEGEHFLELPQNPNTVRGIEVTCYVRQGVELPSLERVIVPPRLSTSDEEPQRLGAEGQDPSQNAPEADASTDDTHAAADQSQAEGEDPENEALQNSANEDRESSSAASPSISVDQSETVDGAAGGLTSSEQVEGQSSQGEGQSSCEPASDEHSEQEPESVGEQEQESPAQEVEGQGASNQGSVDEGQSSSRTERGRRDWTWAEINQLWRKFNIDLAPKLMFCRGSMVELLVSSRISRYAEFKAVTRILSVIKDKLELVPCSRSDVFSSKYVSVLEKRMLMRLIEFCLHYQDRLEDFEEFRDRPFEEFLKARKLTPTLQHFVMHSIAMVTASTPTEEALKSMQFFLRSLGRYGNTAFLWTLYGSGELPQCFCRMCAVFAGIYMLRTNLKKLIVDENNVCKGGIDSDGRRLTCNNLIMETSYAPQQAANTTLGTVSRGILLTDRSLKPTDNEEITLLTVPPPPGQNNPIRVLELGAGSCACPRDMFVVHLTCAGTGQARADLQNALDDLFQPLDTEEADQVSTKPKVLWSLFFSQVDSSVCEDTALAAGLPSNVLVTAGPGTSVGFEHAVTQAKRLFERLCPGEDFLPAAPEPEDIIFEDQSKDNPGEHKEVGFEASSTSEEPEKQEGEGMDQAASKTSLETDGASKEAGVADAEGNASKTDQEQSEDNASSGM</sequence>
<accession>A0A913ZWG5</accession>
<dbReference type="Gene3D" id="3.30.519.10">
    <property type="entry name" value="Guanine Nucleotide Dissociation Inhibitor, domain 2"/>
    <property type="match status" value="1"/>
</dbReference>
<feature type="compositionally biased region" description="Low complexity" evidence="5">
    <location>
        <begin position="221"/>
        <end position="237"/>
    </location>
</feature>
<keyword evidence="7" id="KW-1185">Reference proteome</keyword>
<dbReference type="PANTHER" id="PTHR11787:SF4">
    <property type="entry name" value="CHM, RAB ESCORT PROTEIN 1"/>
    <property type="match status" value="1"/>
</dbReference>
<evidence type="ECO:0000313" key="7">
    <source>
        <dbReference type="Proteomes" id="UP000887568"/>
    </source>
</evidence>
<comment type="subcellular location">
    <subcellularLocation>
        <location evidence="1">Cytoplasm</location>
    </subcellularLocation>
</comment>
<dbReference type="RefSeq" id="XP_038055645.1">
    <property type="nucleotide sequence ID" value="XM_038199717.1"/>
</dbReference>